<reference evidence="2" key="1">
    <citation type="journal article" date="2020" name="Stud. Mycol.">
        <title>101 Dothideomycetes genomes: A test case for predicting lifestyles and emergence of pathogens.</title>
        <authorList>
            <person name="Haridas S."/>
            <person name="Albert R."/>
            <person name="Binder M."/>
            <person name="Bloem J."/>
            <person name="LaButti K."/>
            <person name="Salamov A."/>
            <person name="Andreopoulos B."/>
            <person name="Baker S."/>
            <person name="Barry K."/>
            <person name="Bills G."/>
            <person name="Bluhm B."/>
            <person name="Cannon C."/>
            <person name="Castanera R."/>
            <person name="Culley D."/>
            <person name="Daum C."/>
            <person name="Ezra D."/>
            <person name="Gonzalez J."/>
            <person name="Henrissat B."/>
            <person name="Kuo A."/>
            <person name="Liang C."/>
            <person name="Lipzen A."/>
            <person name="Lutzoni F."/>
            <person name="Magnuson J."/>
            <person name="Mondo S."/>
            <person name="Nolan M."/>
            <person name="Ohm R."/>
            <person name="Pangilinan J."/>
            <person name="Park H.-J."/>
            <person name="Ramirez L."/>
            <person name="Alfaro M."/>
            <person name="Sun H."/>
            <person name="Tritt A."/>
            <person name="Yoshinaga Y."/>
            <person name="Zwiers L.-H."/>
            <person name="Turgeon B."/>
            <person name="Goodwin S."/>
            <person name="Spatafora J."/>
            <person name="Crous P."/>
            <person name="Grigoriev I."/>
        </authorList>
    </citation>
    <scope>NUCLEOTIDE SEQUENCE [LARGE SCALE GENOMIC DNA]</scope>
    <source>
        <strain evidence="2">CBS 304.66</strain>
    </source>
</reference>
<evidence type="ECO:0000313" key="2">
    <source>
        <dbReference type="Proteomes" id="UP000800093"/>
    </source>
</evidence>
<comment type="caution">
    <text evidence="1">The sequence shown here is derived from an EMBL/GenBank/DDBJ whole genome shotgun (WGS) entry which is preliminary data.</text>
</comment>
<accession>A0A9P4TNQ7</accession>
<gene>
    <name evidence="1" type="ORF">CC78DRAFT_575159</name>
</gene>
<sequence>MLLAWGRCHVPNIFLSGSLSSNEYVVKMIKHLARGLVGKITIRKANGLWSAIAQEIVLTGAGIGVPLPLKVSSAPKYCGISLSHAYEVWKLVKETNVDVDKYGGTRMAHDFMTWMVQQGDLILMGTSLTKYIAVRCRFAPKRHEKNSCILITCIIAAIDRSENSRNISTRSSEIPDL</sequence>
<dbReference type="AlphaFoldDB" id="A0A9P4TNQ7"/>
<dbReference type="Proteomes" id="UP000800093">
    <property type="component" value="Unassembled WGS sequence"/>
</dbReference>
<name>A0A9P4TNQ7_9PLEO</name>
<protein>
    <submittedName>
        <fullName evidence="1">Uncharacterized protein</fullName>
    </submittedName>
</protein>
<keyword evidence="2" id="KW-1185">Reference proteome</keyword>
<dbReference type="OrthoDB" id="2963168at2759"/>
<organism evidence="1 2">
    <name type="scientific">Lojkania enalia</name>
    <dbReference type="NCBI Taxonomy" id="147567"/>
    <lineage>
        <taxon>Eukaryota</taxon>
        <taxon>Fungi</taxon>
        <taxon>Dikarya</taxon>
        <taxon>Ascomycota</taxon>
        <taxon>Pezizomycotina</taxon>
        <taxon>Dothideomycetes</taxon>
        <taxon>Pleosporomycetidae</taxon>
        <taxon>Pleosporales</taxon>
        <taxon>Pleosporales incertae sedis</taxon>
        <taxon>Lojkania</taxon>
    </lineage>
</organism>
<proteinExistence type="predicted"/>
<evidence type="ECO:0000313" key="1">
    <source>
        <dbReference type="EMBL" id="KAF2269601.1"/>
    </source>
</evidence>
<dbReference type="EMBL" id="ML986582">
    <property type="protein sequence ID" value="KAF2269601.1"/>
    <property type="molecule type" value="Genomic_DNA"/>
</dbReference>